<comment type="caution">
    <text evidence="7">The sequence shown here is derived from an EMBL/GenBank/DDBJ whole genome shotgun (WGS) entry which is preliminary data.</text>
</comment>
<feature type="transmembrane region" description="Helical" evidence="5">
    <location>
        <begin position="102"/>
        <end position="119"/>
    </location>
</feature>
<protein>
    <recommendedName>
        <fullName evidence="6">Amino acid permease/ SLC12A domain-containing protein</fullName>
    </recommendedName>
</protein>
<dbReference type="PANTHER" id="PTHR11827">
    <property type="entry name" value="SOLUTE CARRIER FAMILY 12, CATION COTRANSPORTERS"/>
    <property type="match status" value="1"/>
</dbReference>
<evidence type="ECO:0000259" key="6">
    <source>
        <dbReference type="Pfam" id="PF00324"/>
    </source>
</evidence>
<evidence type="ECO:0000256" key="1">
    <source>
        <dbReference type="ARBA" id="ARBA00004141"/>
    </source>
</evidence>
<evidence type="ECO:0000256" key="3">
    <source>
        <dbReference type="ARBA" id="ARBA00022989"/>
    </source>
</evidence>
<gene>
    <name evidence="7" type="ORF">TPAB3V08_LOCUS14140</name>
</gene>
<reference evidence="7" key="1">
    <citation type="submission" date="2021-03" db="EMBL/GenBank/DDBJ databases">
        <authorList>
            <person name="Tran Van P."/>
        </authorList>
    </citation>
    <scope>NUCLEOTIDE SEQUENCE</scope>
</reference>
<dbReference type="EMBL" id="CAJPIN010064724">
    <property type="protein sequence ID" value="CAG2067197.1"/>
    <property type="molecule type" value="Genomic_DNA"/>
</dbReference>
<name>A0ABN7PMG8_TIMPD</name>
<keyword evidence="8" id="KW-1185">Reference proteome</keyword>
<dbReference type="Proteomes" id="UP001153148">
    <property type="component" value="Unassembled WGS sequence"/>
</dbReference>
<feature type="transmembrane region" description="Helical" evidence="5">
    <location>
        <begin position="69"/>
        <end position="90"/>
    </location>
</feature>
<dbReference type="Gene3D" id="1.20.1740.10">
    <property type="entry name" value="Amino acid/polyamine transporter I"/>
    <property type="match status" value="1"/>
</dbReference>
<organism evidence="7 8">
    <name type="scientific">Timema podura</name>
    <name type="common">Walking stick</name>
    <dbReference type="NCBI Taxonomy" id="61482"/>
    <lineage>
        <taxon>Eukaryota</taxon>
        <taxon>Metazoa</taxon>
        <taxon>Ecdysozoa</taxon>
        <taxon>Arthropoda</taxon>
        <taxon>Hexapoda</taxon>
        <taxon>Insecta</taxon>
        <taxon>Pterygota</taxon>
        <taxon>Neoptera</taxon>
        <taxon>Polyneoptera</taxon>
        <taxon>Phasmatodea</taxon>
        <taxon>Timematodea</taxon>
        <taxon>Timematoidea</taxon>
        <taxon>Timematidae</taxon>
        <taxon>Timema</taxon>
    </lineage>
</organism>
<evidence type="ECO:0000313" key="7">
    <source>
        <dbReference type="EMBL" id="CAG2067197.1"/>
    </source>
</evidence>
<keyword evidence="3 5" id="KW-1133">Transmembrane helix</keyword>
<evidence type="ECO:0000256" key="2">
    <source>
        <dbReference type="ARBA" id="ARBA00022692"/>
    </source>
</evidence>
<feature type="transmembrane region" description="Helical" evidence="5">
    <location>
        <begin position="125"/>
        <end position="143"/>
    </location>
</feature>
<evidence type="ECO:0000256" key="5">
    <source>
        <dbReference type="SAM" id="Phobius"/>
    </source>
</evidence>
<evidence type="ECO:0000313" key="8">
    <source>
        <dbReference type="Proteomes" id="UP001153148"/>
    </source>
</evidence>
<comment type="subcellular location">
    <subcellularLocation>
        <location evidence="1">Membrane</location>
        <topology evidence="1">Multi-pass membrane protein</topology>
    </subcellularLocation>
</comment>
<evidence type="ECO:0000256" key="4">
    <source>
        <dbReference type="ARBA" id="ARBA00023136"/>
    </source>
</evidence>
<dbReference type="PANTHER" id="PTHR11827:SF103">
    <property type="entry name" value="SODIUM CHLORIDE COTRANSPORTER 69, ISOFORM E"/>
    <property type="match status" value="1"/>
</dbReference>
<sequence length="162" mass="18144">ALAKDKLYPFIGFFSKGHGANNDPEPCEERVENQIGNNSFPGTDVRHLNPELLVTSEPVYSQLNSIAPMLSNFFLAAYALINFSVFHASVSKSPGWRPAFKYYNAWVSLVGTLLCIAVMFLMSWWMALVTFFVVITLYLYVSYRKPGTLSPLPTNEPGLNPK</sequence>
<feature type="non-terminal residue" evidence="7">
    <location>
        <position position="1"/>
    </location>
</feature>
<dbReference type="Pfam" id="PF00324">
    <property type="entry name" value="AA_permease"/>
    <property type="match status" value="1"/>
</dbReference>
<accession>A0ABN7PMG8</accession>
<keyword evidence="2 5" id="KW-0812">Transmembrane</keyword>
<dbReference type="InterPro" id="IPR004841">
    <property type="entry name" value="AA-permease/SLC12A_dom"/>
</dbReference>
<proteinExistence type="predicted"/>
<dbReference type="InterPro" id="IPR004842">
    <property type="entry name" value="SLC12A_fam"/>
</dbReference>
<feature type="domain" description="Amino acid permease/ SLC12A" evidence="6">
    <location>
        <begin position="66"/>
        <end position="147"/>
    </location>
</feature>
<keyword evidence="4 5" id="KW-0472">Membrane</keyword>